<evidence type="ECO:0000313" key="3">
    <source>
        <dbReference type="Proteomes" id="UP001164746"/>
    </source>
</evidence>
<accession>A0ABY7FV99</accession>
<keyword evidence="1" id="KW-0472">Membrane</keyword>
<dbReference type="EMBL" id="CP111025">
    <property type="protein sequence ID" value="WAR26140.1"/>
    <property type="molecule type" value="Genomic_DNA"/>
</dbReference>
<dbReference type="Proteomes" id="UP001164746">
    <property type="component" value="Chromosome 14"/>
</dbReference>
<reference evidence="2" key="1">
    <citation type="submission" date="2022-11" db="EMBL/GenBank/DDBJ databases">
        <title>Centuries of genome instability and evolution in soft-shell clam transmissible cancer (bioRxiv).</title>
        <authorList>
            <person name="Hart S.F.M."/>
            <person name="Yonemitsu M.A."/>
            <person name="Giersch R.M."/>
            <person name="Beal B.F."/>
            <person name="Arriagada G."/>
            <person name="Davis B.W."/>
            <person name="Ostrander E.A."/>
            <person name="Goff S.P."/>
            <person name="Metzger M.J."/>
        </authorList>
    </citation>
    <scope>NUCLEOTIDE SEQUENCE</scope>
    <source>
        <strain evidence="2">MELC-2E11</strain>
        <tissue evidence="2">Siphon/mantle</tissue>
    </source>
</reference>
<proteinExistence type="predicted"/>
<protein>
    <submittedName>
        <fullName evidence="2">Uncharacterized protein</fullName>
    </submittedName>
</protein>
<keyword evidence="1" id="KW-1133">Transmembrane helix</keyword>
<evidence type="ECO:0000256" key="1">
    <source>
        <dbReference type="SAM" id="Phobius"/>
    </source>
</evidence>
<keyword evidence="3" id="KW-1185">Reference proteome</keyword>
<name>A0ABY7FV99_MYAAR</name>
<evidence type="ECO:0000313" key="2">
    <source>
        <dbReference type="EMBL" id="WAR26140.1"/>
    </source>
</evidence>
<feature type="transmembrane region" description="Helical" evidence="1">
    <location>
        <begin position="192"/>
        <end position="214"/>
    </location>
</feature>
<organism evidence="2 3">
    <name type="scientific">Mya arenaria</name>
    <name type="common">Soft-shell clam</name>
    <dbReference type="NCBI Taxonomy" id="6604"/>
    <lineage>
        <taxon>Eukaryota</taxon>
        <taxon>Metazoa</taxon>
        <taxon>Spiralia</taxon>
        <taxon>Lophotrochozoa</taxon>
        <taxon>Mollusca</taxon>
        <taxon>Bivalvia</taxon>
        <taxon>Autobranchia</taxon>
        <taxon>Heteroconchia</taxon>
        <taxon>Euheterodonta</taxon>
        <taxon>Imparidentia</taxon>
        <taxon>Neoheterodontei</taxon>
        <taxon>Myida</taxon>
        <taxon>Myoidea</taxon>
        <taxon>Myidae</taxon>
        <taxon>Mya</taxon>
    </lineage>
</organism>
<keyword evidence="1" id="KW-0812">Transmembrane</keyword>
<sequence>MSTNTSFVPSIFTSPMIMALKRHWNTMNLARTMPFQTLTVHGETVDITAAKIIRQGDCRKVAKKERNLVEDINASIFLDVTTSMPGNGKYLSNISWTYTALQEHRIPRKFILYFNFFHVNDIDYDKVCLVLKTKQSLLQKHLDAVCPLDNNQHDHSDDCRNNRLLLHYGDQFILVEENALQPAVDTSLNHSIIIAIVSATAFGSIVITTIVFVVRRCRTKKSSRSRPTIRTPVAVNSDSEMYNQQSSTGTEMQTFLSNNMTTKNDDLCSHSKKLHSNADLDIYRREEIKPLQYDPDIVSENHDYSKHEYDPEEHIKDDMRCRCNITAKRVYGLTVTSEGYCCNKV</sequence>
<gene>
    <name evidence="2" type="ORF">MAR_011844</name>
</gene>